<evidence type="ECO:0000259" key="3">
    <source>
        <dbReference type="PROSITE" id="PS51371"/>
    </source>
</evidence>
<dbReference type="EMBL" id="JAVREJ010000001">
    <property type="protein sequence ID" value="MDT0348229.1"/>
    <property type="molecule type" value="Genomic_DNA"/>
</dbReference>
<evidence type="ECO:0000256" key="1">
    <source>
        <dbReference type="ARBA" id="ARBA00023122"/>
    </source>
</evidence>
<dbReference type="CDD" id="cd04623">
    <property type="entry name" value="CBS_pair_bac_euk"/>
    <property type="match status" value="1"/>
</dbReference>
<dbReference type="SMART" id="SM00116">
    <property type="entry name" value="CBS"/>
    <property type="match status" value="2"/>
</dbReference>
<dbReference type="RefSeq" id="WP_311554124.1">
    <property type="nucleotide sequence ID" value="NZ_JAVREJ010000001.1"/>
</dbReference>
<dbReference type="InterPro" id="IPR051257">
    <property type="entry name" value="Diverse_CBS-Domain"/>
</dbReference>
<dbReference type="PANTHER" id="PTHR43080:SF2">
    <property type="entry name" value="CBS DOMAIN-CONTAINING PROTEIN"/>
    <property type="match status" value="1"/>
</dbReference>
<proteinExistence type="predicted"/>
<dbReference type="PANTHER" id="PTHR43080">
    <property type="entry name" value="CBS DOMAIN-CONTAINING PROTEIN CBSX3, MITOCHONDRIAL"/>
    <property type="match status" value="1"/>
</dbReference>
<accession>A0ABU2N2W7</accession>
<dbReference type="Gene3D" id="3.10.580.10">
    <property type="entry name" value="CBS-domain"/>
    <property type="match status" value="1"/>
</dbReference>
<dbReference type="SUPFAM" id="SSF54631">
    <property type="entry name" value="CBS-domain pair"/>
    <property type="match status" value="1"/>
</dbReference>
<evidence type="ECO:0000256" key="2">
    <source>
        <dbReference type="PROSITE-ProRule" id="PRU00703"/>
    </source>
</evidence>
<dbReference type="InterPro" id="IPR046342">
    <property type="entry name" value="CBS_dom_sf"/>
</dbReference>
<dbReference type="Pfam" id="PF00571">
    <property type="entry name" value="CBS"/>
    <property type="match status" value="2"/>
</dbReference>
<feature type="domain" description="CBS" evidence="3">
    <location>
        <begin position="77"/>
        <end position="132"/>
    </location>
</feature>
<dbReference type="InterPro" id="IPR000644">
    <property type="entry name" value="CBS_dom"/>
</dbReference>
<sequence>MLIADVLRGKIAGSELATTAPSATVRELLGLLAQYNVGALPVVDDGRLVGIVSERDVVRQLHERGGDLLDSRVADIMSADVVTCSPRDRAADLARVMTDRRIRHLPVCDDSGLIGIVSIGDLVKTRIDQLEREREQLTSYISG</sequence>
<dbReference type="PROSITE" id="PS51371">
    <property type="entry name" value="CBS"/>
    <property type="match status" value="2"/>
</dbReference>
<dbReference type="InterPro" id="IPR044725">
    <property type="entry name" value="CBSX3_CBS_dom"/>
</dbReference>
<keyword evidence="5" id="KW-1185">Reference proteome</keyword>
<dbReference type="Proteomes" id="UP001183202">
    <property type="component" value="Unassembled WGS sequence"/>
</dbReference>
<reference evidence="5" key="1">
    <citation type="submission" date="2023-07" db="EMBL/GenBank/DDBJ databases">
        <title>30 novel species of actinomycetes from the DSMZ collection.</title>
        <authorList>
            <person name="Nouioui I."/>
        </authorList>
    </citation>
    <scope>NUCLEOTIDE SEQUENCE [LARGE SCALE GENOMIC DNA]</scope>
    <source>
        <strain evidence="5">DSM 45834</strain>
    </source>
</reference>
<evidence type="ECO:0000313" key="4">
    <source>
        <dbReference type="EMBL" id="MDT0348229.1"/>
    </source>
</evidence>
<comment type="caution">
    <text evidence="4">The sequence shown here is derived from an EMBL/GenBank/DDBJ whole genome shotgun (WGS) entry which is preliminary data.</text>
</comment>
<organism evidence="4 5">
    <name type="scientific">Pseudonocardia charpentierae</name>
    <dbReference type="NCBI Taxonomy" id="3075545"/>
    <lineage>
        <taxon>Bacteria</taxon>
        <taxon>Bacillati</taxon>
        <taxon>Actinomycetota</taxon>
        <taxon>Actinomycetes</taxon>
        <taxon>Pseudonocardiales</taxon>
        <taxon>Pseudonocardiaceae</taxon>
        <taxon>Pseudonocardia</taxon>
    </lineage>
</organism>
<keyword evidence="1 2" id="KW-0129">CBS domain</keyword>
<name>A0ABU2N2W7_9PSEU</name>
<gene>
    <name evidence="4" type="ORF">RM445_01670</name>
</gene>
<feature type="domain" description="CBS" evidence="3">
    <location>
        <begin position="12"/>
        <end position="68"/>
    </location>
</feature>
<protein>
    <submittedName>
        <fullName evidence="4">CBS domain-containing protein</fullName>
    </submittedName>
</protein>
<evidence type="ECO:0000313" key="5">
    <source>
        <dbReference type="Proteomes" id="UP001183202"/>
    </source>
</evidence>